<dbReference type="EMBL" id="SBKQ01000004">
    <property type="protein sequence ID" value="RXR33531.1"/>
    <property type="molecule type" value="Genomic_DNA"/>
</dbReference>
<dbReference type="AlphaFoldDB" id="A0A4Q1KTM9"/>
<gene>
    <name evidence="1" type="ORF">EQG68_04700</name>
</gene>
<keyword evidence="2" id="KW-1185">Reference proteome</keyword>
<name>A0A4Q1KTM9_9FLAO</name>
<reference evidence="2" key="1">
    <citation type="submission" date="2019-01" db="EMBL/GenBank/DDBJ databases">
        <title>Cytophagaceae bacterium strain CAR-16.</title>
        <authorList>
            <person name="Chen W.-M."/>
        </authorList>
    </citation>
    <scope>NUCLEOTIDE SEQUENCE [LARGE SCALE GENOMIC DNA]</scope>
    <source>
        <strain evidence="2">ICH-30</strain>
    </source>
</reference>
<organism evidence="1 2">
    <name type="scientific">Flavobacterium piscinae</name>
    <dbReference type="NCBI Taxonomy" id="2506424"/>
    <lineage>
        <taxon>Bacteria</taxon>
        <taxon>Pseudomonadati</taxon>
        <taxon>Bacteroidota</taxon>
        <taxon>Flavobacteriia</taxon>
        <taxon>Flavobacteriales</taxon>
        <taxon>Flavobacteriaceae</taxon>
        <taxon>Flavobacterium</taxon>
    </lineage>
</organism>
<dbReference type="OrthoDB" id="9988747at2"/>
<sequence length="93" mass="10951">MFNDIVGNYKSRNNYLTIELKEDGSFFYKDNLKREISFGKWIYNGTEIKLISENPIHITDYFSSYKLITDFSKVLKLKNKDKLILNNKSLSKG</sequence>
<proteinExistence type="predicted"/>
<dbReference type="Proteomes" id="UP000289734">
    <property type="component" value="Unassembled WGS sequence"/>
</dbReference>
<dbReference type="RefSeq" id="WP_129463632.1">
    <property type="nucleotide sequence ID" value="NZ_JACSXZ010000001.1"/>
</dbReference>
<comment type="caution">
    <text evidence="1">The sequence shown here is derived from an EMBL/GenBank/DDBJ whole genome shotgun (WGS) entry which is preliminary data.</text>
</comment>
<evidence type="ECO:0000313" key="1">
    <source>
        <dbReference type="EMBL" id="RXR33531.1"/>
    </source>
</evidence>
<accession>A0A4Q1KTM9</accession>
<evidence type="ECO:0000313" key="2">
    <source>
        <dbReference type="Proteomes" id="UP000289734"/>
    </source>
</evidence>
<protein>
    <submittedName>
        <fullName evidence="1">Uncharacterized protein</fullName>
    </submittedName>
</protein>